<evidence type="ECO:0000256" key="1">
    <source>
        <dbReference type="SAM" id="MobiDB-lite"/>
    </source>
</evidence>
<proteinExistence type="predicted"/>
<gene>
    <name evidence="2" type="ORF">KVT40_006628</name>
</gene>
<keyword evidence="3" id="KW-1185">Reference proteome</keyword>
<feature type="region of interest" description="Disordered" evidence="1">
    <location>
        <begin position="226"/>
        <end position="287"/>
    </location>
</feature>
<dbReference type="AlphaFoldDB" id="A0A8K0KWZ9"/>
<feature type="compositionally biased region" description="Basic and acidic residues" evidence="1">
    <location>
        <begin position="251"/>
        <end position="263"/>
    </location>
</feature>
<dbReference type="Pfam" id="PF20354">
    <property type="entry name" value="DUF6649"/>
    <property type="match status" value="2"/>
</dbReference>
<feature type="compositionally biased region" description="Polar residues" evidence="1">
    <location>
        <begin position="51"/>
        <end position="64"/>
    </location>
</feature>
<organism evidence="2 3">
    <name type="scientific">Elsinoe batatas</name>
    <dbReference type="NCBI Taxonomy" id="2601811"/>
    <lineage>
        <taxon>Eukaryota</taxon>
        <taxon>Fungi</taxon>
        <taxon>Dikarya</taxon>
        <taxon>Ascomycota</taxon>
        <taxon>Pezizomycotina</taxon>
        <taxon>Dothideomycetes</taxon>
        <taxon>Dothideomycetidae</taxon>
        <taxon>Myriangiales</taxon>
        <taxon>Elsinoaceae</taxon>
        <taxon>Elsinoe</taxon>
    </lineage>
</organism>
<feature type="compositionally biased region" description="Gly residues" evidence="1">
    <location>
        <begin position="239"/>
        <end position="250"/>
    </location>
</feature>
<evidence type="ECO:0000313" key="2">
    <source>
        <dbReference type="EMBL" id="KAG8624877.1"/>
    </source>
</evidence>
<dbReference type="OrthoDB" id="5345504at2759"/>
<feature type="compositionally biased region" description="Acidic residues" evidence="1">
    <location>
        <begin position="266"/>
        <end position="279"/>
    </location>
</feature>
<feature type="region of interest" description="Disordered" evidence="1">
    <location>
        <begin position="1"/>
        <end position="27"/>
    </location>
</feature>
<name>A0A8K0KWZ9_9PEZI</name>
<reference evidence="2" key="1">
    <citation type="submission" date="2021-07" db="EMBL/GenBank/DDBJ databases">
        <title>Elsinoe batatas strain:CRI-CJ2 Genome sequencing and assembly.</title>
        <authorList>
            <person name="Huang L."/>
        </authorList>
    </citation>
    <scope>NUCLEOTIDE SEQUENCE</scope>
    <source>
        <strain evidence="2">CRI-CJ2</strain>
    </source>
</reference>
<accession>A0A8K0KWZ9</accession>
<feature type="region of interest" description="Disordered" evidence="1">
    <location>
        <begin position="159"/>
        <end position="199"/>
    </location>
</feature>
<comment type="caution">
    <text evidence="2">The sequence shown here is derived from an EMBL/GenBank/DDBJ whole genome shotgun (WGS) entry which is preliminary data.</text>
</comment>
<sequence>MATTHFPHAPMPLAGTKRSAPSDLDDEQRFTKRFNLLNLIDQPSRLYIPVPSQSQSQTQHLSPSRQPPHPSSLPNHLSPTIHSAPDPDDTPLMAIDETPSRIYIHDLDAELSSLPPDTGPQLIFLPDIERQLSRVPGYLLRPSSAEENKGKELVLYSSGTGTGMGARPEEGGDTARGQESGTTSGMSGLSGTSGTAGTGTGVHLIQLAIEETKRRKRAEVLARTQQAYRTEGTETAHGFGEGEWGSLGGEGRGEDRGEARRMGWGEIEDLEEQDEDEVRDGDAMDIG</sequence>
<dbReference type="EMBL" id="JAESVG020000008">
    <property type="protein sequence ID" value="KAG8624877.1"/>
    <property type="molecule type" value="Genomic_DNA"/>
</dbReference>
<feature type="region of interest" description="Disordered" evidence="1">
    <location>
        <begin position="47"/>
        <end position="92"/>
    </location>
</feature>
<dbReference type="Proteomes" id="UP000809789">
    <property type="component" value="Unassembled WGS sequence"/>
</dbReference>
<feature type="compositionally biased region" description="Low complexity" evidence="1">
    <location>
        <begin position="180"/>
        <end position="193"/>
    </location>
</feature>
<dbReference type="InterPro" id="IPR046591">
    <property type="entry name" value="DUF6649"/>
</dbReference>
<protein>
    <submittedName>
        <fullName evidence="2">Uncharacterized protein</fullName>
    </submittedName>
</protein>
<evidence type="ECO:0000313" key="3">
    <source>
        <dbReference type="Proteomes" id="UP000809789"/>
    </source>
</evidence>